<dbReference type="AlphaFoldDB" id="A0A9P7B3B2"/>
<dbReference type="OrthoDB" id="37537at2759"/>
<name>A0A9P7B3B2_RHOMI</name>
<evidence type="ECO:0000256" key="1">
    <source>
        <dbReference type="ARBA" id="ARBA00023002"/>
    </source>
</evidence>
<dbReference type="PANTHER" id="PTHR43625">
    <property type="entry name" value="AFLATOXIN B1 ALDEHYDE REDUCTASE"/>
    <property type="match status" value="1"/>
</dbReference>
<dbReference type="Proteomes" id="UP000777482">
    <property type="component" value="Unassembled WGS sequence"/>
</dbReference>
<dbReference type="InterPro" id="IPR023210">
    <property type="entry name" value="NADP_OxRdtase_dom"/>
</dbReference>
<dbReference type="Pfam" id="PF00248">
    <property type="entry name" value="Aldo_ket_red"/>
    <property type="match status" value="1"/>
</dbReference>
<dbReference type="EMBL" id="PUHQ01000106">
    <property type="protein sequence ID" value="KAG0655977.1"/>
    <property type="molecule type" value="Genomic_DNA"/>
</dbReference>
<dbReference type="Gene3D" id="3.20.20.100">
    <property type="entry name" value="NADP-dependent oxidoreductase domain"/>
    <property type="match status" value="1"/>
</dbReference>
<dbReference type="InterPro" id="IPR050791">
    <property type="entry name" value="Aldo-Keto_reductase"/>
</dbReference>
<evidence type="ECO:0000313" key="3">
    <source>
        <dbReference type="EMBL" id="KAG0655977.1"/>
    </source>
</evidence>
<gene>
    <name evidence="3" type="ORF">C6P46_000490</name>
</gene>
<protein>
    <recommendedName>
        <fullName evidence="2">NADP-dependent oxidoreductase domain-containing protein</fullName>
    </recommendedName>
</protein>
<comment type="caution">
    <text evidence="3">The sequence shown here is derived from an EMBL/GenBank/DDBJ whole genome shotgun (WGS) entry which is preliminary data.</text>
</comment>
<dbReference type="InterPro" id="IPR036812">
    <property type="entry name" value="NAD(P)_OxRdtase_dom_sf"/>
</dbReference>
<dbReference type="PANTHER" id="PTHR43625:SF7">
    <property type="entry name" value="REDUCTASE (YAKC), PUTATIVE (AFU_ORTHOLOGUE AFUA_8G01560)-RELATED"/>
    <property type="match status" value="1"/>
</dbReference>
<feature type="domain" description="NADP-dependent oxidoreductase" evidence="2">
    <location>
        <begin position="22"/>
        <end position="320"/>
    </location>
</feature>
<evidence type="ECO:0000259" key="2">
    <source>
        <dbReference type="Pfam" id="PF00248"/>
    </source>
</evidence>
<dbReference type="GO" id="GO:0016491">
    <property type="term" value="F:oxidoreductase activity"/>
    <property type="evidence" value="ECO:0007669"/>
    <property type="project" value="UniProtKB-KW"/>
</dbReference>
<organism evidence="3 4">
    <name type="scientific">Rhodotorula mucilaginosa</name>
    <name type="common">Yeast</name>
    <name type="synonym">Rhodotorula rubra</name>
    <dbReference type="NCBI Taxonomy" id="5537"/>
    <lineage>
        <taxon>Eukaryota</taxon>
        <taxon>Fungi</taxon>
        <taxon>Dikarya</taxon>
        <taxon>Basidiomycota</taxon>
        <taxon>Pucciniomycotina</taxon>
        <taxon>Microbotryomycetes</taxon>
        <taxon>Sporidiobolales</taxon>
        <taxon>Sporidiobolaceae</taxon>
        <taxon>Rhodotorula</taxon>
    </lineage>
</organism>
<reference evidence="3 4" key="1">
    <citation type="submission" date="2020-11" db="EMBL/GenBank/DDBJ databases">
        <title>Kefir isolates.</title>
        <authorList>
            <person name="Marcisauskas S."/>
            <person name="Kim Y."/>
            <person name="Blasche S."/>
        </authorList>
    </citation>
    <scope>NUCLEOTIDE SEQUENCE [LARGE SCALE GENOMIC DNA]</scope>
    <source>
        <strain evidence="3 4">KR</strain>
    </source>
</reference>
<keyword evidence="4" id="KW-1185">Reference proteome</keyword>
<dbReference type="GO" id="GO:0005737">
    <property type="term" value="C:cytoplasm"/>
    <property type="evidence" value="ECO:0007669"/>
    <property type="project" value="TreeGrafter"/>
</dbReference>
<accession>A0A9P7B3B2</accession>
<dbReference type="SUPFAM" id="SSF51430">
    <property type="entry name" value="NAD(P)-linked oxidoreductase"/>
    <property type="match status" value="1"/>
</dbReference>
<keyword evidence="1" id="KW-0560">Oxidoreductase</keyword>
<evidence type="ECO:0000313" key="4">
    <source>
        <dbReference type="Proteomes" id="UP000777482"/>
    </source>
</evidence>
<proteinExistence type="predicted"/>
<sequence>MSQPEVTPRLVRLADDLTVPQLGYGAMGLSQSYGPANDDTSKETLRHAISIGCTLWNTATVYGQDQHNEKLLGEVLREGDNRKKVTLVTKWGIKKSDEGKLLPDGSPEFARHCIDQSIENLGSAPDIWLLHRIDANTPVEESVRAMEEARKAGKCRFIGLSAMSANTLRRAAKVAKIDFVEMEFSPFETAIESDGVLEACKELGVRILTYSPLGKGALTGKFRSQADFKQAGDSRGTGLFPRFAQEAWEQNLKLVEAFEAFAKEKGCSPGQLALAWDMQVHGDLIIPIPGTKSVKYLDENWASQNVELSTEDLERIRRIIKENPVKGEQYSGALSNLVDRS</sequence>